<reference evidence="1 2" key="1">
    <citation type="submission" date="2019-05" db="EMBL/GenBank/DDBJ databases">
        <title>Another draft genome of Portunus trituberculatus and its Hox gene families provides insights of decapod evolution.</title>
        <authorList>
            <person name="Jeong J.-H."/>
            <person name="Song I."/>
            <person name="Kim S."/>
            <person name="Choi T."/>
            <person name="Kim D."/>
            <person name="Ryu S."/>
            <person name="Kim W."/>
        </authorList>
    </citation>
    <scope>NUCLEOTIDE SEQUENCE [LARGE SCALE GENOMIC DNA]</scope>
    <source>
        <tissue evidence="1">Muscle</tissue>
    </source>
</reference>
<gene>
    <name evidence="1" type="ORF">E2C01_026595</name>
</gene>
<sequence>MTRLGDDRLGVGYKASSVAARHGMQCIELLVTTNQIRCQTTRDTAFGNRCRVHYNIEKYIFPHRHIVKFRDDVETTLLQD</sequence>
<proteinExistence type="predicted"/>
<dbReference type="Proteomes" id="UP000324222">
    <property type="component" value="Unassembled WGS sequence"/>
</dbReference>
<dbReference type="AlphaFoldDB" id="A0A5B7EFZ5"/>
<protein>
    <submittedName>
        <fullName evidence="1">Uncharacterized protein</fullName>
    </submittedName>
</protein>
<dbReference type="EMBL" id="VSRR010002791">
    <property type="protein sequence ID" value="MPC33251.1"/>
    <property type="molecule type" value="Genomic_DNA"/>
</dbReference>
<organism evidence="1 2">
    <name type="scientific">Portunus trituberculatus</name>
    <name type="common">Swimming crab</name>
    <name type="synonym">Neptunus trituberculatus</name>
    <dbReference type="NCBI Taxonomy" id="210409"/>
    <lineage>
        <taxon>Eukaryota</taxon>
        <taxon>Metazoa</taxon>
        <taxon>Ecdysozoa</taxon>
        <taxon>Arthropoda</taxon>
        <taxon>Crustacea</taxon>
        <taxon>Multicrustacea</taxon>
        <taxon>Malacostraca</taxon>
        <taxon>Eumalacostraca</taxon>
        <taxon>Eucarida</taxon>
        <taxon>Decapoda</taxon>
        <taxon>Pleocyemata</taxon>
        <taxon>Brachyura</taxon>
        <taxon>Eubrachyura</taxon>
        <taxon>Portunoidea</taxon>
        <taxon>Portunidae</taxon>
        <taxon>Portuninae</taxon>
        <taxon>Portunus</taxon>
    </lineage>
</organism>
<comment type="caution">
    <text evidence="1">The sequence shown here is derived from an EMBL/GenBank/DDBJ whole genome shotgun (WGS) entry which is preliminary data.</text>
</comment>
<name>A0A5B7EFZ5_PORTR</name>
<keyword evidence="2" id="KW-1185">Reference proteome</keyword>
<evidence type="ECO:0000313" key="1">
    <source>
        <dbReference type="EMBL" id="MPC33251.1"/>
    </source>
</evidence>
<evidence type="ECO:0000313" key="2">
    <source>
        <dbReference type="Proteomes" id="UP000324222"/>
    </source>
</evidence>
<accession>A0A5B7EFZ5</accession>